<feature type="domain" description="GP-PDE" evidence="2">
    <location>
        <begin position="59"/>
        <end position="355"/>
    </location>
</feature>
<evidence type="ECO:0000259" key="2">
    <source>
        <dbReference type="PROSITE" id="PS51704"/>
    </source>
</evidence>
<dbReference type="PROSITE" id="PS51704">
    <property type="entry name" value="GP_PDE"/>
    <property type="match status" value="1"/>
</dbReference>
<dbReference type="Gene3D" id="3.20.20.190">
    <property type="entry name" value="Phosphatidylinositol (PI) phosphodiesterase"/>
    <property type="match status" value="1"/>
</dbReference>
<dbReference type="PANTHER" id="PTHR46211">
    <property type="entry name" value="GLYCEROPHOSPHORYL DIESTER PHOSPHODIESTERASE"/>
    <property type="match status" value="1"/>
</dbReference>
<reference evidence="3 4" key="1">
    <citation type="submission" date="2019-02" db="EMBL/GenBank/DDBJ databases">
        <title>Apibacter muscae sp. nov.: a novel member of the house fly microbiota.</title>
        <authorList>
            <person name="Park R."/>
        </authorList>
    </citation>
    <scope>NUCLEOTIDE SEQUENCE [LARGE SCALE GENOMIC DNA]</scope>
    <source>
        <strain evidence="3 4">AL1</strain>
    </source>
</reference>
<feature type="chain" id="PRO_5021820318" evidence="1">
    <location>
        <begin position="25"/>
        <end position="437"/>
    </location>
</feature>
<keyword evidence="4" id="KW-1185">Reference proteome</keyword>
<sequence>MKNYLQTLLRLFLMAIGFISISYCSNDDTIYTPSPPQDSIVIKKITAEMKLVQNYVPENAVIAHRGTTYWAPESTESAYRWARNMGADYLEADLQITKDGVVLVMHDAHMKEKTDIQILSQDPSSIFYGKADAPTSEFTYEELMQLNAAYPFMEKNQGTGRDRPSFNAQHQYITTLEDLMNFAIGKRIKRDSNGKRVWSKSKEGVYKFEYEDDPYDNGNRPGIYLELKQPELNPGLEEAMAKLLAEHQWDISITPSTDTNQFKLEKVNVGNTNGKVVLQTFLLSSLKKLNNIYHGKLPMAYLVSKGLMAQTSGNSDEPLVYAQFINDGVSNGAQFFGPSISGAPNNYDELLNPWQAHMIRRSEMKIHPWTFDTEEQMMRYYEGIGFTNLNDYKSPPYCDAMFTNRADLTIQYYKKKGVRNDGPDYQDPNNILNNLGY</sequence>
<organism evidence="3 4">
    <name type="scientific">Apibacter muscae</name>
    <dbReference type="NCBI Taxonomy" id="2509004"/>
    <lineage>
        <taxon>Bacteria</taxon>
        <taxon>Pseudomonadati</taxon>
        <taxon>Bacteroidota</taxon>
        <taxon>Flavobacteriia</taxon>
        <taxon>Flavobacteriales</taxon>
        <taxon>Weeksellaceae</taxon>
        <taxon>Apibacter</taxon>
    </lineage>
</organism>
<accession>A0A563DG63</accession>
<proteinExistence type="predicted"/>
<dbReference type="SUPFAM" id="SSF51695">
    <property type="entry name" value="PLC-like phosphodiesterases"/>
    <property type="match status" value="1"/>
</dbReference>
<dbReference type="AlphaFoldDB" id="A0A563DG63"/>
<evidence type="ECO:0000313" key="3">
    <source>
        <dbReference type="EMBL" id="TWP29276.1"/>
    </source>
</evidence>
<dbReference type="OrthoDB" id="384721at2"/>
<dbReference type="EMBL" id="SELH01000015">
    <property type="protein sequence ID" value="TWP29276.1"/>
    <property type="molecule type" value="Genomic_DNA"/>
</dbReference>
<dbReference type="PANTHER" id="PTHR46211:SF1">
    <property type="entry name" value="GLYCEROPHOSPHODIESTER PHOSPHODIESTERASE, CYTOPLASMIC"/>
    <property type="match status" value="1"/>
</dbReference>
<dbReference type="InterPro" id="IPR030395">
    <property type="entry name" value="GP_PDE_dom"/>
</dbReference>
<dbReference type="RefSeq" id="WP_146291917.1">
    <property type="nucleotide sequence ID" value="NZ_SELH01000015.1"/>
</dbReference>
<comment type="caution">
    <text evidence="3">The sequence shown here is derived from an EMBL/GenBank/DDBJ whole genome shotgun (WGS) entry which is preliminary data.</text>
</comment>
<dbReference type="Proteomes" id="UP000319499">
    <property type="component" value="Unassembled WGS sequence"/>
</dbReference>
<dbReference type="GO" id="GO:0008081">
    <property type="term" value="F:phosphoric diester hydrolase activity"/>
    <property type="evidence" value="ECO:0007669"/>
    <property type="project" value="InterPro"/>
</dbReference>
<dbReference type="InterPro" id="IPR017946">
    <property type="entry name" value="PLC-like_Pdiesterase_TIM-brl"/>
</dbReference>
<dbReference type="Pfam" id="PF03009">
    <property type="entry name" value="GDPD"/>
    <property type="match status" value="1"/>
</dbReference>
<gene>
    <name evidence="3" type="ORF">ETU09_03395</name>
</gene>
<protein>
    <submittedName>
        <fullName evidence="3">Glycerophosphodiester phosphodiesterase</fullName>
    </submittedName>
</protein>
<evidence type="ECO:0000256" key="1">
    <source>
        <dbReference type="SAM" id="SignalP"/>
    </source>
</evidence>
<keyword evidence="1" id="KW-0732">Signal</keyword>
<dbReference type="GO" id="GO:0006629">
    <property type="term" value="P:lipid metabolic process"/>
    <property type="evidence" value="ECO:0007669"/>
    <property type="project" value="InterPro"/>
</dbReference>
<feature type="signal peptide" evidence="1">
    <location>
        <begin position="1"/>
        <end position="24"/>
    </location>
</feature>
<name>A0A563DG63_9FLAO</name>
<evidence type="ECO:0000313" key="4">
    <source>
        <dbReference type="Proteomes" id="UP000319499"/>
    </source>
</evidence>